<dbReference type="GeneID" id="74306486"/>
<gene>
    <name evidence="1" type="ORF">L6E24_02285</name>
</gene>
<dbReference type="RefSeq" id="WP_257743117.1">
    <property type="nucleotide sequence ID" value="NZ_CP096115.1"/>
</dbReference>
<reference evidence="1" key="1">
    <citation type="submission" date="2022-04" db="EMBL/GenBank/DDBJ databases">
        <title>Complete genome of Methanoplanus endosymbiosus DSM 3599.</title>
        <authorList>
            <person name="Chen S.-C."/>
            <person name="You Y.-T."/>
            <person name="Zhou Y.-Z."/>
            <person name="Lai M.-C."/>
        </authorList>
    </citation>
    <scope>NUCLEOTIDE SEQUENCE</scope>
    <source>
        <strain evidence="1">DSM 3599</strain>
    </source>
</reference>
<proteinExistence type="predicted"/>
<name>A0A9E7PMJ3_9EURY</name>
<dbReference type="Proteomes" id="UP001060368">
    <property type="component" value="Chromosome"/>
</dbReference>
<organism evidence="1 2">
    <name type="scientific">Methanoplanus endosymbiosus</name>
    <dbReference type="NCBI Taxonomy" id="33865"/>
    <lineage>
        <taxon>Archaea</taxon>
        <taxon>Methanobacteriati</taxon>
        <taxon>Methanobacteriota</taxon>
        <taxon>Stenosarchaea group</taxon>
        <taxon>Methanomicrobia</taxon>
        <taxon>Methanomicrobiales</taxon>
        <taxon>Methanomicrobiaceae</taxon>
        <taxon>Methanoplanus</taxon>
    </lineage>
</organism>
<dbReference type="KEGG" id="mend:L6E24_02285"/>
<evidence type="ECO:0008006" key="3">
    <source>
        <dbReference type="Google" id="ProtNLM"/>
    </source>
</evidence>
<keyword evidence="2" id="KW-1185">Reference proteome</keyword>
<protein>
    <recommendedName>
        <fullName evidence="3">PIN domain-containing protein</fullName>
    </recommendedName>
</protein>
<evidence type="ECO:0000313" key="1">
    <source>
        <dbReference type="EMBL" id="UUX92975.1"/>
    </source>
</evidence>
<evidence type="ECO:0000313" key="2">
    <source>
        <dbReference type="Proteomes" id="UP001060368"/>
    </source>
</evidence>
<dbReference type="AlphaFoldDB" id="A0A9E7PMJ3"/>
<dbReference type="EMBL" id="CP096115">
    <property type="protein sequence ID" value="UUX92975.1"/>
    <property type="molecule type" value="Genomic_DNA"/>
</dbReference>
<accession>A0A9E7PMJ3</accession>
<sequence length="208" mass="23961">MAFEDHIKASVVDVRTDVPKRTDAFFVDTNVWYNYTTTYTTLPDSYQKKYYPAYLSKMLHANSGIFRSELVLAELSSVIEKSLYRIFIGENDFGPDDVPIKNFRYDYPDERDNFIDELSMAWDSIRDVSESFDSVIDSSVSEFILKGFYNSYLDGYDLLFLDLIQKKMDKPYILTDDRDFATVPAITVFTANNTIINAADSIGLLVVR</sequence>